<gene>
    <name evidence="1" type="ORF">SDC9_98833</name>
</gene>
<comment type="caution">
    <text evidence="1">The sequence shown here is derived from an EMBL/GenBank/DDBJ whole genome shotgun (WGS) entry which is preliminary data.</text>
</comment>
<reference evidence="1" key="1">
    <citation type="submission" date="2019-08" db="EMBL/GenBank/DDBJ databases">
        <authorList>
            <person name="Kucharzyk K."/>
            <person name="Murdoch R.W."/>
            <person name="Higgins S."/>
            <person name="Loffler F."/>
        </authorList>
    </citation>
    <scope>NUCLEOTIDE SEQUENCE</scope>
</reference>
<dbReference type="AlphaFoldDB" id="A0A645AFW7"/>
<sequence>MDHGGEGDRTERVLCHLRFSPCLEITLGGGIDDIPYPGGTVVIVEVIEIGTVFGLDVPLKKGDESELGFS</sequence>
<protein>
    <submittedName>
        <fullName evidence="1">Uncharacterized protein</fullName>
    </submittedName>
</protein>
<dbReference type="EMBL" id="VSSQ01013703">
    <property type="protein sequence ID" value="MPM52080.1"/>
    <property type="molecule type" value="Genomic_DNA"/>
</dbReference>
<accession>A0A645AFW7</accession>
<proteinExistence type="predicted"/>
<organism evidence="1">
    <name type="scientific">bioreactor metagenome</name>
    <dbReference type="NCBI Taxonomy" id="1076179"/>
    <lineage>
        <taxon>unclassified sequences</taxon>
        <taxon>metagenomes</taxon>
        <taxon>ecological metagenomes</taxon>
    </lineage>
</organism>
<name>A0A645AFW7_9ZZZZ</name>
<evidence type="ECO:0000313" key="1">
    <source>
        <dbReference type="EMBL" id="MPM52080.1"/>
    </source>
</evidence>